<name>A0A9X8EGI7_PSEPU</name>
<dbReference type="Gene3D" id="3.55.40.10">
    <property type="entry name" value="minor pseudopilin epsh domain"/>
    <property type="match status" value="1"/>
</dbReference>
<comment type="caution">
    <text evidence="1">The sequence shown here is derived from an EMBL/GenBank/DDBJ whole genome shotgun (WGS) entry which is preliminary data.</text>
</comment>
<dbReference type="AlphaFoldDB" id="A0A9X8EGI7"/>
<dbReference type="GO" id="GO:0015628">
    <property type="term" value="P:protein secretion by the type II secretion system"/>
    <property type="evidence" value="ECO:0007669"/>
    <property type="project" value="InterPro"/>
</dbReference>
<dbReference type="NCBIfam" id="TIGR02532">
    <property type="entry name" value="IV_pilin_GFxxxE"/>
    <property type="match status" value="1"/>
</dbReference>
<dbReference type="Pfam" id="PF07963">
    <property type="entry name" value="N_methyl"/>
    <property type="match status" value="1"/>
</dbReference>
<evidence type="ECO:0000313" key="2">
    <source>
        <dbReference type="Proteomes" id="UP000269115"/>
    </source>
</evidence>
<dbReference type="GO" id="GO:0015627">
    <property type="term" value="C:type II protein secretion system complex"/>
    <property type="evidence" value="ECO:0007669"/>
    <property type="project" value="InterPro"/>
</dbReference>
<dbReference type="EMBL" id="RJUR01000013">
    <property type="protein sequence ID" value="ROQ49828.1"/>
    <property type="molecule type" value="Genomic_DNA"/>
</dbReference>
<accession>A0A9X8EGI7</accession>
<sequence>MPAQRGFTLLELLVVIAIAGLMSALAVASLDSAKAPLHQALERLAAASRAQADLALHGGQVRGLRWNGQRPEFVRLVEGDQWQVEPVALGEWPAGLRPDWPAGSTPRVMFTPSGLARPVRLEWRWAEGRQRWHWRHAAGLQVVNVP</sequence>
<evidence type="ECO:0000313" key="1">
    <source>
        <dbReference type="EMBL" id="ROQ49828.1"/>
    </source>
</evidence>
<protein>
    <submittedName>
        <fullName evidence="1">General secretion pathway protein H</fullName>
    </submittedName>
</protein>
<dbReference type="PROSITE" id="PS00409">
    <property type="entry name" value="PROKAR_NTER_METHYL"/>
    <property type="match status" value="1"/>
</dbReference>
<proteinExistence type="predicted"/>
<dbReference type="Proteomes" id="UP000269115">
    <property type="component" value="Unassembled WGS sequence"/>
</dbReference>
<dbReference type="RefSeq" id="WP_054915044.1">
    <property type="nucleotide sequence ID" value="NZ_RJUR01000013.1"/>
</dbReference>
<dbReference type="NCBIfam" id="TIGR01708">
    <property type="entry name" value="typeII_sec_gspH"/>
    <property type="match status" value="1"/>
</dbReference>
<dbReference type="InterPro" id="IPR049875">
    <property type="entry name" value="TypeII_GspH"/>
</dbReference>
<reference evidence="1 2" key="1">
    <citation type="submission" date="2018-11" db="EMBL/GenBank/DDBJ databases">
        <title>Genomic analyses of the natural microbiome of Caenorhabditis elegans.</title>
        <authorList>
            <person name="Samuel B."/>
        </authorList>
    </citation>
    <scope>NUCLEOTIDE SEQUENCE [LARGE SCALE GENOMIC DNA]</scope>
    <source>
        <strain evidence="1 2">BIGb0473</strain>
    </source>
</reference>
<dbReference type="SUPFAM" id="SSF54523">
    <property type="entry name" value="Pili subunits"/>
    <property type="match status" value="1"/>
</dbReference>
<gene>
    <name evidence="1" type="ORF">EDF85_2613</name>
</gene>
<dbReference type="InterPro" id="IPR012902">
    <property type="entry name" value="N_methyl_site"/>
</dbReference>
<organism evidence="1 2">
    <name type="scientific">Pseudomonas putida</name>
    <name type="common">Arthrobacter siderocapsulatus</name>
    <dbReference type="NCBI Taxonomy" id="303"/>
    <lineage>
        <taxon>Bacteria</taxon>
        <taxon>Pseudomonadati</taxon>
        <taxon>Pseudomonadota</taxon>
        <taxon>Gammaproteobacteria</taxon>
        <taxon>Pseudomonadales</taxon>
        <taxon>Pseudomonadaceae</taxon>
        <taxon>Pseudomonas</taxon>
    </lineage>
</organism>
<dbReference type="InterPro" id="IPR045584">
    <property type="entry name" value="Pilin-like"/>
</dbReference>